<evidence type="ECO:0000313" key="1">
    <source>
        <dbReference type="EMBL" id="RLG68753.1"/>
    </source>
</evidence>
<comment type="caution">
    <text evidence="1">The sequence shown here is derived from an EMBL/GenBank/DDBJ whole genome shotgun (WGS) entry which is preliminary data.</text>
</comment>
<proteinExistence type="predicted"/>
<organism evidence="1 2">
    <name type="scientific">Candidatus Iainarchaeum sp</name>
    <dbReference type="NCBI Taxonomy" id="3101447"/>
    <lineage>
        <taxon>Archaea</taxon>
        <taxon>Candidatus Iainarchaeota</taxon>
        <taxon>Candidatus Iainarchaeia</taxon>
        <taxon>Candidatus Iainarchaeales</taxon>
        <taxon>Candidatus Iainarchaeaceae</taxon>
        <taxon>Candidatus Iainarchaeum</taxon>
    </lineage>
</organism>
<dbReference type="Proteomes" id="UP000277633">
    <property type="component" value="Unassembled WGS sequence"/>
</dbReference>
<name>A0A497JER9_9ARCH</name>
<accession>A0A497JER9</accession>
<sequence length="72" mass="8550">MLIFIGSMQQTETLTADPYEEFMHFVEKHPICYYIIRSAIFIQVLKSLQSTKDLIRLQMAFPHVEMQDLEQI</sequence>
<reference evidence="1 2" key="1">
    <citation type="submission" date="2018-06" db="EMBL/GenBank/DDBJ databases">
        <title>Extensive metabolic versatility and redundancy in microbially diverse, dynamic hydrothermal sediments.</title>
        <authorList>
            <person name="Dombrowski N."/>
            <person name="Teske A."/>
            <person name="Baker B.J."/>
        </authorList>
    </citation>
    <scope>NUCLEOTIDE SEQUENCE [LARGE SCALE GENOMIC DNA]</scope>
    <source>
        <strain evidence="1">B9_G13</strain>
    </source>
</reference>
<dbReference type="EMBL" id="QMWO01000124">
    <property type="protein sequence ID" value="RLG68753.1"/>
    <property type="molecule type" value="Genomic_DNA"/>
</dbReference>
<protein>
    <submittedName>
        <fullName evidence="1">Uncharacterized protein</fullName>
    </submittedName>
</protein>
<evidence type="ECO:0000313" key="2">
    <source>
        <dbReference type="Proteomes" id="UP000277633"/>
    </source>
</evidence>
<gene>
    <name evidence="1" type="ORF">DRO07_03120</name>
</gene>
<feature type="non-terminal residue" evidence="1">
    <location>
        <position position="72"/>
    </location>
</feature>
<dbReference type="AlphaFoldDB" id="A0A497JER9"/>